<dbReference type="Proteomes" id="UP000241762">
    <property type="component" value="Chromosome"/>
</dbReference>
<keyword evidence="2 6" id="KW-0819">tRNA processing</keyword>
<dbReference type="GO" id="GO:0005524">
    <property type="term" value="F:ATP binding"/>
    <property type="evidence" value="ECO:0007669"/>
    <property type="project" value="UniProtKB-UniRule"/>
</dbReference>
<dbReference type="SUPFAM" id="SSF52402">
    <property type="entry name" value="Adenine nucleotide alpha hydrolases-like"/>
    <property type="match status" value="1"/>
</dbReference>
<keyword evidence="3 6" id="KW-0547">Nucleotide-binding</keyword>
<keyword evidence="6" id="KW-0963">Cytoplasm</keyword>
<sequence>MNIKSYKKFCENIAYFNPFEKQTKIAVALSGGIDSMALTILTAKWLGEFGGNLVALTVNHNLQKTSAKDAKKVGDICAQIRIKHEILEWKHGEITSNVQSQAREARYKILTDYCKQNDILHLFVAHHLEDKVENFFIKLSRSSGIFGLIESKVMFLNNVRICRPLFNFTKKECQDVLESSNTPHIQDITNFQNKYFRNQIRFNLENFGDNFQERAAESISHLESTASLIQSEVVKSFCESVTIHKAGYAIIQDKFRNYKTEIQIHILAYLLTIISGESKPPRAIQIKQVIDDFVFQTNQTHTLNKCIIIPHLKSLVIFKEWCSIISGDLKLYNGLFWDNRFIFHTHYQNLLVSRFDENIYREVKNKINLEIANFVSKYKKRILFTLPVVKTLEKVIAIPTINYYDLSITKINCSFNPQHFSKVLHLEY</sequence>
<evidence type="ECO:0000313" key="9">
    <source>
        <dbReference type="Proteomes" id="UP000241762"/>
    </source>
</evidence>
<dbReference type="KEGG" id="ptc:phytr_3490"/>
<dbReference type="InterPro" id="IPR012795">
    <property type="entry name" value="tRNA_Ile_lys_synt_N"/>
</dbReference>
<feature type="binding site" evidence="6">
    <location>
        <begin position="30"/>
        <end position="35"/>
    </location>
    <ligand>
        <name>ATP</name>
        <dbReference type="ChEBI" id="CHEBI:30616"/>
    </ligand>
</feature>
<dbReference type="InterPro" id="IPR011063">
    <property type="entry name" value="TilS/TtcA_N"/>
</dbReference>
<comment type="function">
    <text evidence="6">Ligates lysine onto the cytidine present at position 34 of the AUA codon-specific tRNA(Ile) that contains the anticodon CAU, in an ATP-dependent manner. Cytidine is converted to lysidine, thus changing the amino acid specificity of the tRNA from methionine to isoleucine.</text>
</comment>
<keyword evidence="9" id="KW-1185">Reference proteome</keyword>
<dbReference type="InterPro" id="IPR012094">
    <property type="entry name" value="tRNA_Ile_lys_synt"/>
</dbReference>
<evidence type="ECO:0000256" key="6">
    <source>
        <dbReference type="HAMAP-Rule" id="MF_01161"/>
    </source>
</evidence>
<dbReference type="HAMAP" id="MF_01161">
    <property type="entry name" value="tRNA_Ile_lys_synt"/>
    <property type="match status" value="1"/>
</dbReference>
<dbReference type="AlphaFoldDB" id="A0A2P1P7Q9"/>
<dbReference type="RefSeq" id="WP_106874170.1">
    <property type="nucleotide sequence ID" value="NZ_CP027845.1"/>
</dbReference>
<keyword evidence="1 6" id="KW-0436">Ligase</keyword>
<evidence type="ECO:0000256" key="2">
    <source>
        <dbReference type="ARBA" id="ARBA00022694"/>
    </source>
</evidence>
<comment type="subcellular location">
    <subcellularLocation>
        <location evidence="6">Cytoplasm</location>
    </subcellularLocation>
</comment>
<dbReference type="GO" id="GO:0006400">
    <property type="term" value="P:tRNA modification"/>
    <property type="evidence" value="ECO:0007669"/>
    <property type="project" value="UniProtKB-UniRule"/>
</dbReference>
<dbReference type="PANTHER" id="PTHR43033">
    <property type="entry name" value="TRNA(ILE)-LYSIDINE SYNTHASE-RELATED"/>
    <property type="match status" value="1"/>
</dbReference>
<gene>
    <name evidence="6" type="primary">tilS</name>
    <name evidence="8" type="ORF">phytr_3490</name>
</gene>
<evidence type="ECO:0000256" key="5">
    <source>
        <dbReference type="ARBA" id="ARBA00048539"/>
    </source>
</evidence>
<evidence type="ECO:0000256" key="3">
    <source>
        <dbReference type="ARBA" id="ARBA00022741"/>
    </source>
</evidence>
<name>A0A2P1P7Q9_9RICK</name>
<dbReference type="Gene3D" id="3.40.50.620">
    <property type="entry name" value="HUPs"/>
    <property type="match status" value="1"/>
</dbReference>
<dbReference type="Pfam" id="PF01171">
    <property type="entry name" value="ATP_bind_3"/>
    <property type="match status" value="1"/>
</dbReference>
<dbReference type="InterPro" id="IPR014729">
    <property type="entry name" value="Rossmann-like_a/b/a_fold"/>
</dbReference>
<dbReference type="GO" id="GO:0005737">
    <property type="term" value="C:cytoplasm"/>
    <property type="evidence" value="ECO:0007669"/>
    <property type="project" value="UniProtKB-SubCell"/>
</dbReference>
<dbReference type="PANTHER" id="PTHR43033:SF1">
    <property type="entry name" value="TRNA(ILE)-LYSIDINE SYNTHASE-RELATED"/>
    <property type="match status" value="1"/>
</dbReference>
<evidence type="ECO:0000313" key="8">
    <source>
        <dbReference type="EMBL" id="AVP87302.1"/>
    </source>
</evidence>
<evidence type="ECO:0000256" key="1">
    <source>
        <dbReference type="ARBA" id="ARBA00022598"/>
    </source>
</evidence>
<protein>
    <recommendedName>
        <fullName evidence="6">tRNA(Ile)-lysidine synthase</fullName>
        <ecNumber evidence="6">6.3.4.19</ecNumber>
    </recommendedName>
    <alternativeName>
        <fullName evidence="6">tRNA(Ile)-2-lysyl-cytidine synthase</fullName>
    </alternativeName>
    <alternativeName>
        <fullName evidence="6">tRNA(Ile)-lysidine synthetase</fullName>
    </alternativeName>
</protein>
<keyword evidence="4 6" id="KW-0067">ATP-binding</keyword>
<reference evidence="8 9" key="1">
    <citation type="submission" date="2018-03" db="EMBL/GenBank/DDBJ databases">
        <title>A gene transfer event suggests a long-term partnership between eustigmatophyte algae and a novel lineage of endosymbiotic bacteria.</title>
        <authorList>
            <person name="Yurchenko T."/>
            <person name="Sevcikova T."/>
            <person name="Pribyl P."/>
            <person name="El Karkouri K."/>
            <person name="Klimes V."/>
            <person name="Amaral R."/>
            <person name="Zbrankova V."/>
            <person name="Kim E."/>
            <person name="Raoult D."/>
            <person name="Santos L.M.A."/>
            <person name="Elias M."/>
        </authorList>
    </citation>
    <scope>NUCLEOTIDE SEQUENCE [LARGE SCALE GENOMIC DNA]</scope>
    <source>
        <strain evidence="8">CCALA 838</strain>
    </source>
</reference>
<dbReference type="OrthoDB" id="9807403at2"/>
<dbReference type="NCBIfam" id="TIGR02432">
    <property type="entry name" value="lysidine_TilS_N"/>
    <property type="match status" value="1"/>
</dbReference>
<evidence type="ECO:0000256" key="4">
    <source>
        <dbReference type="ARBA" id="ARBA00022840"/>
    </source>
</evidence>
<dbReference type="CDD" id="cd01992">
    <property type="entry name" value="TilS_N"/>
    <property type="match status" value="1"/>
</dbReference>
<comment type="catalytic activity">
    <reaction evidence="5 6">
        <text>cytidine(34) in tRNA(Ile2) + L-lysine + ATP = lysidine(34) in tRNA(Ile2) + AMP + diphosphate + H(+)</text>
        <dbReference type="Rhea" id="RHEA:43744"/>
        <dbReference type="Rhea" id="RHEA-COMP:10625"/>
        <dbReference type="Rhea" id="RHEA-COMP:10670"/>
        <dbReference type="ChEBI" id="CHEBI:15378"/>
        <dbReference type="ChEBI" id="CHEBI:30616"/>
        <dbReference type="ChEBI" id="CHEBI:32551"/>
        <dbReference type="ChEBI" id="CHEBI:33019"/>
        <dbReference type="ChEBI" id="CHEBI:82748"/>
        <dbReference type="ChEBI" id="CHEBI:83665"/>
        <dbReference type="ChEBI" id="CHEBI:456215"/>
        <dbReference type="EC" id="6.3.4.19"/>
    </reaction>
</comment>
<dbReference type="GO" id="GO:0032267">
    <property type="term" value="F:tRNA(Ile)-lysidine synthase activity"/>
    <property type="evidence" value="ECO:0007669"/>
    <property type="project" value="UniProtKB-EC"/>
</dbReference>
<comment type="similarity">
    <text evidence="6">Belongs to the tRNA(Ile)-lysidine synthase family.</text>
</comment>
<comment type="domain">
    <text evidence="6">The N-terminal region contains the highly conserved SGGXDS motif, predicted to be a P-loop motif involved in ATP binding.</text>
</comment>
<dbReference type="EMBL" id="CP027845">
    <property type="protein sequence ID" value="AVP87302.1"/>
    <property type="molecule type" value="Genomic_DNA"/>
</dbReference>
<organism evidence="8 9">
    <name type="scientific">Candidatus Phycorickettsia trachydisci</name>
    <dbReference type="NCBI Taxonomy" id="2115978"/>
    <lineage>
        <taxon>Bacteria</taxon>
        <taxon>Pseudomonadati</taxon>
        <taxon>Pseudomonadota</taxon>
        <taxon>Alphaproteobacteria</taxon>
        <taxon>Rickettsiales</taxon>
        <taxon>Rickettsiaceae</taxon>
        <taxon>Candidatus Phycorickettsia</taxon>
    </lineage>
</organism>
<evidence type="ECO:0000259" key="7">
    <source>
        <dbReference type="Pfam" id="PF01171"/>
    </source>
</evidence>
<feature type="domain" description="tRNA(Ile)-lysidine/2-thiocytidine synthase N-terminal" evidence="7">
    <location>
        <begin position="24"/>
        <end position="201"/>
    </location>
</feature>
<proteinExistence type="inferred from homology"/>
<accession>A0A2P1P7Q9</accession>
<dbReference type="EC" id="6.3.4.19" evidence="6"/>